<gene>
    <name evidence="2" type="ordered locus">Desaci_1759</name>
</gene>
<dbReference type="OrthoDB" id="9813321at2"/>
<accession>I4D4M3</accession>
<dbReference type="NCBIfam" id="TIGR02605">
    <property type="entry name" value="CxxC_CxxC_SSSS"/>
    <property type="match status" value="1"/>
</dbReference>
<dbReference type="HOGENOM" id="CLU_136025_4_0_9"/>
<dbReference type="EMBL" id="CP003639">
    <property type="protein sequence ID" value="AFM40747.1"/>
    <property type="molecule type" value="Genomic_DNA"/>
</dbReference>
<feature type="domain" description="Putative regulatory protein FmdB zinc ribbon" evidence="1">
    <location>
        <begin position="1"/>
        <end position="43"/>
    </location>
</feature>
<evidence type="ECO:0000259" key="1">
    <source>
        <dbReference type="SMART" id="SM00834"/>
    </source>
</evidence>
<dbReference type="Proteomes" id="UP000002892">
    <property type="component" value="Chromosome"/>
</dbReference>
<reference evidence="2 3" key="1">
    <citation type="journal article" date="2012" name="J. Bacteriol.">
        <title>Complete genome sequences of Desulfosporosinus orientis DSM765T, Desulfosporosinus youngiae DSM17734T, Desulfosporosinus meridiei DSM13257T, and Desulfosporosinus acidiphilus DSM22704T.</title>
        <authorList>
            <person name="Pester M."/>
            <person name="Brambilla E."/>
            <person name="Alazard D."/>
            <person name="Rattei T."/>
            <person name="Weinmaier T."/>
            <person name="Han J."/>
            <person name="Lucas S."/>
            <person name="Lapidus A."/>
            <person name="Cheng J.F."/>
            <person name="Goodwin L."/>
            <person name="Pitluck S."/>
            <person name="Peters L."/>
            <person name="Ovchinnikova G."/>
            <person name="Teshima H."/>
            <person name="Detter J.C."/>
            <person name="Han C.S."/>
            <person name="Tapia R."/>
            <person name="Land M.L."/>
            <person name="Hauser L."/>
            <person name="Kyrpides N.C."/>
            <person name="Ivanova N.N."/>
            <person name="Pagani I."/>
            <person name="Huntmann M."/>
            <person name="Wei C.L."/>
            <person name="Davenport K.W."/>
            <person name="Daligault H."/>
            <person name="Chain P.S."/>
            <person name="Chen A."/>
            <person name="Mavromatis K."/>
            <person name="Markowitz V."/>
            <person name="Szeto E."/>
            <person name="Mikhailova N."/>
            <person name="Pati A."/>
            <person name="Wagner M."/>
            <person name="Woyke T."/>
            <person name="Ollivier B."/>
            <person name="Klenk H.P."/>
            <person name="Spring S."/>
            <person name="Loy A."/>
        </authorList>
    </citation>
    <scope>NUCLEOTIDE SEQUENCE [LARGE SCALE GENOMIC DNA]</scope>
    <source>
        <strain evidence="3">DSM 22704 / JCM 16185 / SJ4</strain>
    </source>
</reference>
<dbReference type="KEGG" id="dai:Desaci_1759"/>
<sequence length="70" mass="7085">MPMYEFRCPSCGSLTTELCKLGENGESLSCPGCGHKGLAKKISKFSSPGVKGSSGGTCSPGCHGNCSGCH</sequence>
<dbReference type="SMART" id="SM00834">
    <property type="entry name" value="CxxC_CXXC_SSSS"/>
    <property type="match status" value="1"/>
</dbReference>
<name>I4D4M3_DESAJ</name>
<dbReference type="AlphaFoldDB" id="I4D4M3"/>
<organism evidence="2 3">
    <name type="scientific">Desulfosporosinus acidiphilus (strain DSM 22704 / JCM 16185 / SJ4)</name>
    <dbReference type="NCBI Taxonomy" id="646529"/>
    <lineage>
        <taxon>Bacteria</taxon>
        <taxon>Bacillati</taxon>
        <taxon>Bacillota</taxon>
        <taxon>Clostridia</taxon>
        <taxon>Eubacteriales</taxon>
        <taxon>Desulfitobacteriaceae</taxon>
        <taxon>Desulfosporosinus</taxon>
    </lineage>
</organism>
<proteinExistence type="predicted"/>
<dbReference type="eggNOG" id="COG2331">
    <property type="taxonomic scope" value="Bacteria"/>
</dbReference>
<evidence type="ECO:0000313" key="3">
    <source>
        <dbReference type="Proteomes" id="UP000002892"/>
    </source>
</evidence>
<dbReference type="InterPro" id="IPR013429">
    <property type="entry name" value="Regulatory_FmdB_Zinc_ribbon"/>
</dbReference>
<protein>
    <submittedName>
        <fullName evidence="2">Putative regulatory protein, FmdB family</fullName>
    </submittedName>
</protein>
<dbReference type="Pfam" id="PF09723">
    <property type="entry name" value="Zn_ribbon_8"/>
    <property type="match status" value="1"/>
</dbReference>
<keyword evidence="3" id="KW-1185">Reference proteome</keyword>
<evidence type="ECO:0000313" key="2">
    <source>
        <dbReference type="EMBL" id="AFM40747.1"/>
    </source>
</evidence>
<dbReference type="STRING" id="646529.Desaci_1759"/>